<proteinExistence type="predicted"/>
<organism evidence="2 3">
    <name type="scientific">Streblomastix strix</name>
    <dbReference type="NCBI Taxonomy" id="222440"/>
    <lineage>
        <taxon>Eukaryota</taxon>
        <taxon>Metamonada</taxon>
        <taxon>Preaxostyla</taxon>
        <taxon>Oxymonadida</taxon>
        <taxon>Streblomastigidae</taxon>
        <taxon>Streblomastix</taxon>
    </lineage>
</organism>
<dbReference type="EMBL" id="SNRW01003120">
    <property type="protein sequence ID" value="KAA6390746.1"/>
    <property type="molecule type" value="Genomic_DNA"/>
</dbReference>
<feature type="compositionally biased region" description="Acidic residues" evidence="1">
    <location>
        <begin position="191"/>
        <end position="202"/>
    </location>
</feature>
<feature type="compositionally biased region" description="Basic and acidic residues" evidence="1">
    <location>
        <begin position="117"/>
        <end position="130"/>
    </location>
</feature>
<evidence type="ECO:0000313" key="2">
    <source>
        <dbReference type="EMBL" id="KAA6390746.1"/>
    </source>
</evidence>
<feature type="region of interest" description="Disordered" evidence="1">
    <location>
        <begin position="110"/>
        <end position="212"/>
    </location>
</feature>
<accession>A0A5J4W7U8</accession>
<dbReference type="AlphaFoldDB" id="A0A5J4W7U8"/>
<reference evidence="2 3" key="1">
    <citation type="submission" date="2019-03" db="EMBL/GenBank/DDBJ databases">
        <title>Single cell metagenomics reveals metabolic interactions within the superorganism composed of flagellate Streblomastix strix and complex community of Bacteroidetes bacteria on its surface.</title>
        <authorList>
            <person name="Treitli S.C."/>
            <person name="Kolisko M."/>
            <person name="Husnik F."/>
            <person name="Keeling P."/>
            <person name="Hampl V."/>
        </authorList>
    </citation>
    <scope>NUCLEOTIDE SEQUENCE [LARGE SCALE GENOMIC DNA]</scope>
    <source>
        <strain evidence="2">ST1C</strain>
    </source>
</reference>
<feature type="compositionally biased region" description="Basic and acidic residues" evidence="1">
    <location>
        <begin position="171"/>
        <end position="190"/>
    </location>
</feature>
<feature type="compositionally biased region" description="Acidic residues" evidence="1">
    <location>
        <begin position="159"/>
        <end position="168"/>
    </location>
</feature>
<dbReference type="Proteomes" id="UP000324800">
    <property type="component" value="Unassembled WGS sequence"/>
</dbReference>
<evidence type="ECO:0000256" key="1">
    <source>
        <dbReference type="SAM" id="MobiDB-lite"/>
    </source>
</evidence>
<sequence length="212" mass="23916">MATIDAKIAQLQDKIQDIFVKQNIDDAIQDKVGNFALLVISGLLQLAHGALREPAILGAVQLVEKELEELCHCSRIRLGMLKSDKEPLIYFRDQFPELLHGHANNQNLLAICGPDESDNKDNKEEMKELQSKQQIDITEEKHPIINQSEQMKEKKESGSETESEDEQGNFEIKDGKDDEATKEGDIPPKFEDEDGIETEDVDLSGLMMTRKL</sequence>
<gene>
    <name evidence="2" type="ORF">EZS28_013730</name>
</gene>
<evidence type="ECO:0000313" key="3">
    <source>
        <dbReference type="Proteomes" id="UP000324800"/>
    </source>
</evidence>
<name>A0A5J4W7U8_9EUKA</name>
<protein>
    <submittedName>
        <fullName evidence="2">Uncharacterized protein</fullName>
    </submittedName>
</protein>
<comment type="caution">
    <text evidence="2">The sequence shown here is derived from an EMBL/GenBank/DDBJ whole genome shotgun (WGS) entry which is preliminary data.</text>
</comment>